<organism evidence="1 2">
    <name type="scientific">Botryotinia convoluta</name>
    <dbReference type="NCBI Taxonomy" id="54673"/>
    <lineage>
        <taxon>Eukaryota</taxon>
        <taxon>Fungi</taxon>
        <taxon>Dikarya</taxon>
        <taxon>Ascomycota</taxon>
        <taxon>Pezizomycotina</taxon>
        <taxon>Leotiomycetes</taxon>
        <taxon>Helotiales</taxon>
        <taxon>Sclerotiniaceae</taxon>
        <taxon>Botryotinia</taxon>
    </lineage>
</organism>
<proteinExistence type="predicted"/>
<protein>
    <submittedName>
        <fullName evidence="1">Uncharacterized protein</fullName>
    </submittedName>
</protein>
<keyword evidence="2" id="KW-1185">Reference proteome</keyword>
<gene>
    <name evidence="1" type="ORF">BCON_0429g00020</name>
</gene>
<dbReference type="AlphaFoldDB" id="A0A4Z1H7K1"/>
<name>A0A4Z1H7K1_9HELO</name>
<dbReference type="EMBL" id="PQXN01000427">
    <property type="protein sequence ID" value="TGO45056.1"/>
    <property type="molecule type" value="Genomic_DNA"/>
</dbReference>
<comment type="caution">
    <text evidence="1">The sequence shown here is derived from an EMBL/GenBank/DDBJ whole genome shotgun (WGS) entry which is preliminary data.</text>
</comment>
<accession>A0A4Z1H7K1</accession>
<evidence type="ECO:0000313" key="1">
    <source>
        <dbReference type="EMBL" id="TGO45056.1"/>
    </source>
</evidence>
<evidence type="ECO:0000313" key="2">
    <source>
        <dbReference type="Proteomes" id="UP000297527"/>
    </source>
</evidence>
<dbReference type="Proteomes" id="UP000297527">
    <property type="component" value="Unassembled WGS sequence"/>
</dbReference>
<sequence length="69" mass="7868">MCNVFCLFNETPDLDDLAFDRSESKKNEILRVGLGLMKGCRVVWLYGDGLLVRQRIPESQNPRPAGKKE</sequence>
<reference evidence="1 2" key="1">
    <citation type="submission" date="2017-12" db="EMBL/GenBank/DDBJ databases">
        <title>Comparative genomics of Botrytis spp.</title>
        <authorList>
            <person name="Valero-Jimenez C.A."/>
            <person name="Tapia P."/>
            <person name="Veloso J."/>
            <person name="Silva-Moreno E."/>
            <person name="Staats M."/>
            <person name="Valdes J.H."/>
            <person name="Van Kan J.A.L."/>
        </authorList>
    </citation>
    <scope>NUCLEOTIDE SEQUENCE [LARGE SCALE GENOMIC DNA]</scope>
    <source>
        <strain evidence="1 2">MUCL11595</strain>
    </source>
</reference>